<dbReference type="AlphaFoldDB" id="A0A290Q9S3"/>
<protein>
    <recommendedName>
        <fullName evidence="3">DUF2292 domain-containing protein</fullName>
    </recommendedName>
</protein>
<dbReference type="RefSeq" id="WP_096056814.1">
    <property type="nucleotide sequence ID" value="NZ_CP023344.1"/>
</dbReference>
<dbReference type="EMBL" id="CP023344">
    <property type="protein sequence ID" value="ATC65183.1"/>
    <property type="molecule type" value="Genomic_DNA"/>
</dbReference>
<proteinExistence type="predicted"/>
<dbReference type="OrthoDB" id="2382414at2"/>
<evidence type="ECO:0000313" key="2">
    <source>
        <dbReference type="Proteomes" id="UP000217265"/>
    </source>
</evidence>
<sequence>MSSPATKSPAILGSVPDWLDIVRNKVEGLSFGVVQIVVHDRKVTQIERTEKTRLDSSATDSLRRRENY</sequence>
<dbReference type="InterPro" id="IPR018743">
    <property type="entry name" value="DUF2292"/>
</dbReference>
<evidence type="ECO:0008006" key="3">
    <source>
        <dbReference type="Google" id="ProtNLM"/>
    </source>
</evidence>
<name>A0A290Q9S3_9BACT</name>
<gene>
    <name evidence="1" type="ORF">CMV30_15150</name>
</gene>
<accession>A0A290Q9S3</accession>
<dbReference type="Pfam" id="PF10055">
    <property type="entry name" value="DUF2292"/>
    <property type="match status" value="1"/>
</dbReference>
<reference evidence="1 2" key="1">
    <citation type="submission" date="2017-09" db="EMBL/GenBank/DDBJ databases">
        <title>Complete genome sequence of Verrucomicrobial strain HZ-65, isolated from freshwater.</title>
        <authorList>
            <person name="Choi A."/>
        </authorList>
    </citation>
    <scope>NUCLEOTIDE SEQUENCE [LARGE SCALE GENOMIC DNA]</scope>
    <source>
        <strain evidence="1 2">HZ-65</strain>
    </source>
</reference>
<dbReference type="Proteomes" id="UP000217265">
    <property type="component" value="Chromosome"/>
</dbReference>
<dbReference type="KEGG" id="vbh:CMV30_15150"/>
<keyword evidence="2" id="KW-1185">Reference proteome</keyword>
<organism evidence="1 2">
    <name type="scientific">Nibricoccus aquaticus</name>
    <dbReference type="NCBI Taxonomy" id="2576891"/>
    <lineage>
        <taxon>Bacteria</taxon>
        <taxon>Pseudomonadati</taxon>
        <taxon>Verrucomicrobiota</taxon>
        <taxon>Opitutia</taxon>
        <taxon>Opitutales</taxon>
        <taxon>Opitutaceae</taxon>
        <taxon>Nibricoccus</taxon>
    </lineage>
</organism>
<evidence type="ECO:0000313" key="1">
    <source>
        <dbReference type="EMBL" id="ATC65183.1"/>
    </source>
</evidence>